<dbReference type="PRINTS" id="PR00465">
    <property type="entry name" value="EP450IV"/>
</dbReference>
<dbReference type="InterPro" id="IPR001128">
    <property type="entry name" value="Cyt_P450"/>
</dbReference>
<dbReference type="GO" id="GO:0016020">
    <property type="term" value="C:membrane"/>
    <property type="evidence" value="ECO:0007669"/>
    <property type="project" value="UniProtKB-SubCell"/>
</dbReference>
<sequence length="562" mass="62992">MPAYTEIFASIDVHLFIDLVLYFLVYRFFRWLLSPLLFPRFPNIPGPPSQSWFKGNLGQLFNAKGLRFHQRLIDQFGGMVKIRGFFGDEQLYVSDPNALQSIVVKDQDAFEETAVFIDTNRIIFGPGLVSTTGDVHKRQRKIVAPVFSVPQLKRITPIVYDIAEKLADVLTREAHACRATTGSCVLDMSEWVSRVALETIGRTVLGYSFDPLDSPHNNPYTSAIKELIPTLFSLSVLRQFAPFLSRLGTPGFRRKLVEWTPNRAIQKIKDISDIMDRTARTILREKQATMINNSLGSDAYGQEEDKDIISVLLRANERAAVGEKLSESELSGQMTVLIFGAQDTTSSALSRILYLLAKNPDIQNKVREEITTAFVDAERLEYEALSELPWLDSVIKETLRLYPPVPFVRRTATKARTLMYSTTSSGVADASVVVPAGTTLFVGIAGANRLESVWGPDAKVWKPERWMSGKNPASIHLPGIYSGMLSFFGGGRSCIGYRFALIEMKIILATLLRRLSFSSTEDEIIWNLSQIISPSVRRPSPTVDQEDREEKGLPMLVELIAE</sequence>
<evidence type="ECO:0000313" key="16">
    <source>
        <dbReference type="Proteomes" id="UP001163846"/>
    </source>
</evidence>
<evidence type="ECO:0000256" key="12">
    <source>
        <dbReference type="ARBA" id="ARBA00023136"/>
    </source>
</evidence>
<dbReference type="GO" id="GO:0005506">
    <property type="term" value="F:iron ion binding"/>
    <property type="evidence" value="ECO:0007669"/>
    <property type="project" value="InterPro"/>
</dbReference>
<dbReference type="PRINTS" id="PR00385">
    <property type="entry name" value="P450"/>
</dbReference>
<dbReference type="InterPro" id="IPR036396">
    <property type="entry name" value="Cyt_P450_sf"/>
</dbReference>
<dbReference type="InterPro" id="IPR002403">
    <property type="entry name" value="Cyt_P450_E_grp-IV"/>
</dbReference>
<keyword evidence="10 13" id="KW-0408">Iron</keyword>
<feature type="binding site" description="axial binding residue" evidence="13">
    <location>
        <position position="494"/>
    </location>
    <ligand>
        <name>heme</name>
        <dbReference type="ChEBI" id="CHEBI:30413"/>
    </ligand>
    <ligandPart>
        <name>Fe</name>
        <dbReference type="ChEBI" id="CHEBI:18248"/>
    </ligandPart>
</feature>
<dbReference type="Gene3D" id="1.10.630.10">
    <property type="entry name" value="Cytochrome P450"/>
    <property type="match status" value="1"/>
</dbReference>
<reference evidence="15" key="1">
    <citation type="submission" date="2022-08" db="EMBL/GenBank/DDBJ databases">
        <authorList>
            <consortium name="DOE Joint Genome Institute"/>
            <person name="Min B."/>
            <person name="Riley R."/>
            <person name="Sierra-Patev S."/>
            <person name="Naranjo-Ortiz M."/>
            <person name="Looney B."/>
            <person name="Konkel Z."/>
            <person name="Slot J.C."/>
            <person name="Sakamoto Y."/>
            <person name="Steenwyk J.L."/>
            <person name="Rokas A."/>
            <person name="Carro J."/>
            <person name="Camarero S."/>
            <person name="Ferreira P."/>
            <person name="Molpeceres G."/>
            <person name="Ruiz-Duenas F.J."/>
            <person name="Serrano A."/>
            <person name="Henrissat B."/>
            <person name="Drula E."/>
            <person name="Hughes K.W."/>
            <person name="Mata J.L."/>
            <person name="Ishikawa N.K."/>
            <person name="Vargas-Isla R."/>
            <person name="Ushijima S."/>
            <person name="Smith C.A."/>
            <person name="Ahrendt S."/>
            <person name="Andreopoulos W."/>
            <person name="He G."/>
            <person name="Labutti K."/>
            <person name="Lipzen A."/>
            <person name="Ng V."/>
            <person name="Sandor L."/>
            <person name="Barry K."/>
            <person name="Martinez A.T."/>
            <person name="Xiao Y."/>
            <person name="Gibbons J.G."/>
            <person name="Terashima K."/>
            <person name="Hibbett D.S."/>
            <person name="Grigoriev I.V."/>
        </authorList>
    </citation>
    <scope>NUCLEOTIDE SEQUENCE</scope>
    <source>
        <strain evidence="15">TFB9207</strain>
    </source>
</reference>
<evidence type="ECO:0000256" key="11">
    <source>
        <dbReference type="ARBA" id="ARBA00023033"/>
    </source>
</evidence>
<comment type="cofactor">
    <cofactor evidence="1 13">
        <name>heme</name>
        <dbReference type="ChEBI" id="CHEBI:30413"/>
    </cofactor>
</comment>
<evidence type="ECO:0000256" key="6">
    <source>
        <dbReference type="ARBA" id="ARBA00022692"/>
    </source>
</evidence>
<keyword evidence="9" id="KW-0560">Oxidoreductase</keyword>
<evidence type="ECO:0000313" key="15">
    <source>
        <dbReference type="EMBL" id="KAJ3837088.1"/>
    </source>
</evidence>
<comment type="similarity">
    <text evidence="4">Belongs to the cytochrome P450 family.</text>
</comment>
<keyword evidence="7 13" id="KW-0479">Metal-binding</keyword>
<dbReference type="CDD" id="cd11069">
    <property type="entry name" value="CYP_FUM15-like"/>
    <property type="match status" value="1"/>
</dbReference>
<evidence type="ECO:0000256" key="10">
    <source>
        <dbReference type="ARBA" id="ARBA00023004"/>
    </source>
</evidence>
<organism evidence="15 16">
    <name type="scientific">Lentinula raphanica</name>
    <dbReference type="NCBI Taxonomy" id="153919"/>
    <lineage>
        <taxon>Eukaryota</taxon>
        <taxon>Fungi</taxon>
        <taxon>Dikarya</taxon>
        <taxon>Basidiomycota</taxon>
        <taxon>Agaricomycotina</taxon>
        <taxon>Agaricomycetes</taxon>
        <taxon>Agaricomycetidae</taxon>
        <taxon>Agaricales</taxon>
        <taxon>Marasmiineae</taxon>
        <taxon>Omphalotaceae</taxon>
        <taxon>Lentinula</taxon>
    </lineage>
</organism>
<proteinExistence type="inferred from homology"/>
<dbReference type="InterPro" id="IPR050121">
    <property type="entry name" value="Cytochrome_P450_monoxygenase"/>
</dbReference>
<dbReference type="Pfam" id="PF00067">
    <property type="entry name" value="p450"/>
    <property type="match status" value="1"/>
</dbReference>
<evidence type="ECO:0000256" key="9">
    <source>
        <dbReference type="ARBA" id="ARBA00023002"/>
    </source>
</evidence>
<comment type="pathway">
    <text evidence="3">Secondary metabolite biosynthesis; terpenoid biosynthesis.</text>
</comment>
<keyword evidence="11" id="KW-0503">Monooxygenase</keyword>
<evidence type="ECO:0000256" key="3">
    <source>
        <dbReference type="ARBA" id="ARBA00004721"/>
    </source>
</evidence>
<dbReference type="GO" id="GO:0004497">
    <property type="term" value="F:monooxygenase activity"/>
    <property type="evidence" value="ECO:0007669"/>
    <property type="project" value="UniProtKB-KW"/>
</dbReference>
<dbReference type="EMBL" id="MU806272">
    <property type="protein sequence ID" value="KAJ3837088.1"/>
    <property type="molecule type" value="Genomic_DNA"/>
</dbReference>
<comment type="subcellular location">
    <subcellularLocation>
        <location evidence="2">Membrane</location>
    </subcellularLocation>
</comment>
<feature type="transmembrane region" description="Helical" evidence="14">
    <location>
        <begin position="7"/>
        <end position="29"/>
    </location>
</feature>
<evidence type="ECO:0000256" key="14">
    <source>
        <dbReference type="SAM" id="Phobius"/>
    </source>
</evidence>
<dbReference type="GO" id="GO:0020037">
    <property type="term" value="F:heme binding"/>
    <property type="evidence" value="ECO:0007669"/>
    <property type="project" value="InterPro"/>
</dbReference>
<name>A0AA38P6P1_9AGAR</name>
<keyword evidence="5 13" id="KW-0349">Heme</keyword>
<dbReference type="SUPFAM" id="SSF48264">
    <property type="entry name" value="Cytochrome P450"/>
    <property type="match status" value="1"/>
</dbReference>
<evidence type="ECO:0000256" key="2">
    <source>
        <dbReference type="ARBA" id="ARBA00004370"/>
    </source>
</evidence>
<dbReference type="Proteomes" id="UP001163846">
    <property type="component" value="Unassembled WGS sequence"/>
</dbReference>
<gene>
    <name evidence="15" type="ORF">F5878DRAFT_232092</name>
</gene>
<dbReference type="AlphaFoldDB" id="A0AA38P6P1"/>
<comment type="caution">
    <text evidence="15">The sequence shown here is derived from an EMBL/GenBank/DDBJ whole genome shotgun (WGS) entry which is preliminary data.</text>
</comment>
<evidence type="ECO:0000256" key="8">
    <source>
        <dbReference type="ARBA" id="ARBA00022989"/>
    </source>
</evidence>
<evidence type="ECO:0000256" key="1">
    <source>
        <dbReference type="ARBA" id="ARBA00001971"/>
    </source>
</evidence>
<keyword evidence="12 14" id="KW-0472">Membrane</keyword>
<evidence type="ECO:0000256" key="4">
    <source>
        <dbReference type="ARBA" id="ARBA00010617"/>
    </source>
</evidence>
<keyword evidence="8 14" id="KW-1133">Transmembrane helix</keyword>
<evidence type="ECO:0000256" key="5">
    <source>
        <dbReference type="ARBA" id="ARBA00022617"/>
    </source>
</evidence>
<evidence type="ECO:0000256" key="13">
    <source>
        <dbReference type="PIRSR" id="PIRSR602403-1"/>
    </source>
</evidence>
<keyword evidence="16" id="KW-1185">Reference proteome</keyword>
<dbReference type="GO" id="GO:0016705">
    <property type="term" value="F:oxidoreductase activity, acting on paired donors, with incorporation or reduction of molecular oxygen"/>
    <property type="evidence" value="ECO:0007669"/>
    <property type="project" value="InterPro"/>
</dbReference>
<protein>
    <submittedName>
        <fullName evidence="15">Cytochrome P450</fullName>
    </submittedName>
</protein>
<accession>A0AA38P6P1</accession>
<dbReference type="PANTHER" id="PTHR24305">
    <property type="entry name" value="CYTOCHROME P450"/>
    <property type="match status" value="1"/>
</dbReference>
<evidence type="ECO:0000256" key="7">
    <source>
        <dbReference type="ARBA" id="ARBA00022723"/>
    </source>
</evidence>
<keyword evidence="6 14" id="KW-0812">Transmembrane</keyword>
<dbReference type="PANTHER" id="PTHR24305:SF166">
    <property type="entry name" value="CYTOCHROME P450 12A4, MITOCHONDRIAL-RELATED"/>
    <property type="match status" value="1"/>
</dbReference>